<sequence>MNDEMEKRVISILATGIAYMLANQLADRLIQEPEVRGVRDDVKEAVLQAGFSLASTIIASFIIRRVVRSRWGE</sequence>
<keyword evidence="1" id="KW-0472">Membrane</keyword>
<reference evidence="2" key="1">
    <citation type="submission" date="2020-02" db="EMBL/GenBank/DDBJ databases">
        <authorList>
            <person name="Meier V. D."/>
        </authorList>
    </citation>
    <scope>NUCLEOTIDE SEQUENCE</scope>
    <source>
        <strain evidence="2">AVDCRST_MAG82</strain>
    </source>
</reference>
<name>A0A6J4QC96_9ACTN</name>
<dbReference type="AlphaFoldDB" id="A0A6J4QC96"/>
<gene>
    <name evidence="2" type="ORF">AVDCRST_MAG82-2769</name>
</gene>
<proteinExistence type="predicted"/>
<evidence type="ECO:0000313" key="2">
    <source>
        <dbReference type="EMBL" id="CAA9439796.1"/>
    </source>
</evidence>
<evidence type="ECO:0000256" key="1">
    <source>
        <dbReference type="SAM" id="Phobius"/>
    </source>
</evidence>
<accession>A0A6J4QC96</accession>
<keyword evidence="1" id="KW-1133">Transmembrane helix</keyword>
<keyword evidence="1" id="KW-0812">Transmembrane</keyword>
<protein>
    <submittedName>
        <fullName evidence="2">Uncharacterized protein</fullName>
    </submittedName>
</protein>
<dbReference type="EMBL" id="CADCVA010000344">
    <property type="protein sequence ID" value="CAA9439796.1"/>
    <property type="molecule type" value="Genomic_DNA"/>
</dbReference>
<feature type="transmembrane region" description="Helical" evidence="1">
    <location>
        <begin position="9"/>
        <end position="26"/>
    </location>
</feature>
<feature type="transmembrane region" description="Helical" evidence="1">
    <location>
        <begin position="46"/>
        <end position="67"/>
    </location>
</feature>
<organism evidence="2">
    <name type="scientific">uncultured Rubrobacteraceae bacterium</name>
    <dbReference type="NCBI Taxonomy" id="349277"/>
    <lineage>
        <taxon>Bacteria</taxon>
        <taxon>Bacillati</taxon>
        <taxon>Actinomycetota</taxon>
        <taxon>Rubrobacteria</taxon>
        <taxon>Rubrobacterales</taxon>
        <taxon>Rubrobacteraceae</taxon>
        <taxon>environmental samples</taxon>
    </lineage>
</organism>